<dbReference type="Proteomes" id="UP000317550">
    <property type="component" value="Chromosome"/>
</dbReference>
<reference evidence="2" key="1">
    <citation type="submission" date="2019-07" db="EMBL/GenBank/DDBJ databases">
        <title>Chitinimonas sp. nov., isolated from Ny-Alesund, arctica soil.</title>
        <authorList>
            <person name="Xu Q."/>
            <person name="Peng F."/>
        </authorList>
    </citation>
    <scope>NUCLEOTIDE SEQUENCE [LARGE SCALE GENOMIC DNA]</scope>
    <source>
        <strain evidence="2">R3-44</strain>
    </source>
</reference>
<proteinExistence type="predicted"/>
<protein>
    <submittedName>
        <fullName evidence="1">Uncharacterized protein</fullName>
    </submittedName>
</protein>
<dbReference type="RefSeq" id="WP_144280244.1">
    <property type="nucleotide sequence ID" value="NZ_CP041730.1"/>
</dbReference>
<accession>A0A516SL24</accession>
<dbReference type="OrthoDB" id="5738159at2"/>
<name>A0A516SL24_9NEIS</name>
<gene>
    <name evidence="1" type="ORF">FNU76_22305</name>
</gene>
<keyword evidence="2" id="KW-1185">Reference proteome</keyword>
<organism evidence="1 2">
    <name type="scientific">Chitinimonas arctica</name>
    <dbReference type="NCBI Taxonomy" id="2594795"/>
    <lineage>
        <taxon>Bacteria</taxon>
        <taxon>Pseudomonadati</taxon>
        <taxon>Pseudomonadota</taxon>
        <taxon>Betaproteobacteria</taxon>
        <taxon>Neisseriales</taxon>
        <taxon>Chitinibacteraceae</taxon>
        <taxon>Chitinimonas</taxon>
    </lineage>
</organism>
<dbReference type="EMBL" id="CP041730">
    <property type="protein sequence ID" value="QDQ28861.1"/>
    <property type="molecule type" value="Genomic_DNA"/>
</dbReference>
<dbReference type="AlphaFoldDB" id="A0A516SL24"/>
<evidence type="ECO:0000313" key="2">
    <source>
        <dbReference type="Proteomes" id="UP000317550"/>
    </source>
</evidence>
<sequence>MAIDLDQLVSDITDAASAVINTDVSTLRGFSGRQVQAIAQQSVMVAAGIASGQITADTRDYFLDGLEDMALNFAKTLRGLLMVTVEKVWNAVVGVIWNAISVATGLALPQPVLEQGA</sequence>
<dbReference type="KEGG" id="cari:FNU76_22305"/>
<evidence type="ECO:0000313" key="1">
    <source>
        <dbReference type="EMBL" id="QDQ28861.1"/>
    </source>
</evidence>